<evidence type="ECO:0000313" key="2">
    <source>
        <dbReference type="Proteomes" id="UP000257109"/>
    </source>
</evidence>
<comment type="caution">
    <text evidence="1">The sequence shown here is derived from an EMBL/GenBank/DDBJ whole genome shotgun (WGS) entry which is preliminary data.</text>
</comment>
<name>A0A371H0A2_MUCPR</name>
<protein>
    <recommendedName>
        <fullName evidence="3">Reverse transcriptase domain-containing protein</fullName>
    </recommendedName>
</protein>
<dbReference type="AlphaFoldDB" id="A0A371H0A2"/>
<evidence type="ECO:0008006" key="3">
    <source>
        <dbReference type="Google" id="ProtNLM"/>
    </source>
</evidence>
<organism evidence="1 2">
    <name type="scientific">Mucuna pruriens</name>
    <name type="common">Velvet bean</name>
    <name type="synonym">Dolichos pruriens</name>
    <dbReference type="NCBI Taxonomy" id="157652"/>
    <lineage>
        <taxon>Eukaryota</taxon>
        <taxon>Viridiplantae</taxon>
        <taxon>Streptophyta</taxon>
        <taxon>Embryophyta</taxon>
        <taxon>Tracheophyta</taxon>
        <taxon>Spermatophyta</taxon>
        <taxon>Magnoliopsida</taxon>
        <taxon>eudicotyledons</taxon>
        <taxon>Gunneridae</taxon>
        <taxon>Pentapetalae</taxon>
        <taxon>rosids</taxon>
        <taxon>fabids</taxon>
        <taxon>Fabales</taxon>
        <taxon>Fabaceae</taxon>
        <taxon>Papilionoideae</taxon>
        <taxon>50 kb inversion clade</taxon>
        <taxon>NPAAA clade</taxon>
        <taxon>indigoferoid/millettioid clade</taxon>
        <taxon>Phaseoleae</taxon>
        <taxon>Mucuna</taxon>
    </lineage>
</organism>
<reference evidence="1" key="1">
    <citation type="submission" date="2018-05" db="EMBL/GenBank/DDBJ databases">
        <title>Draft genome of Mucuna pruriens seed.</title>
        <authorList>
            <person name="Nnadi N.E."/>
            <person name="Vos R."/>
            <person name="Hasami M.H."/>
            <person name="Devisetty U.K."/>
            <person name="Aguiy J.C."/>
        </authorList>
    </citation>
    <scope>NUCLEOTIDE SEQUENCE [LARGE SCALE GENOMIC DNA]</scope>
    <source>
        <strain evidence="1">JCA_2017</strain>
    </source>
</reference>
<dbReference type="PANTHER" id="PTHR48475">
    <property type="entry name" value="RIBONUCLEASE H"/>
    <property type="match status" value="1"/>
</dbReference>
<sequence length="161" mass="18594">MIPVEIGEPSPRTALFEPNRNKEELRANLDLVQEAREIAHVKEYAIKARAARKYNQKVIPRRFKTRDLVLKKITMTANKNKLTPFWEGPFRVIDEIGQGAYKLESFEKKALPRTWNAASLRIPITVGRKRLVQGRDSEPKTLTTVGRKPVQRYEQDAITKI</sequence>
<accession>A0A371H0A2</accession>
<dbReference type="PANTHER" id="PTHR48475:SF2">
    <property type="entry name" value="RIBONUCLEASE H"/>
    <property type="match status" value="1"/>
</dbReference>
<dbReference type="OrthoDB" id="1934939at2759"/>
<proteinExistence type="predicted"/>
<evidence type="ECO:0000313" key="1">
    <source>
        <dbReference type="EMBL" id="RDX96133.1"/>
    </source>
</evidence>
<keyword evidence="2" id="KW-1185">Reference proteome</keyword>
<feature type="non-terminal residue" evidence="1">
    <location>
        <position position="1"/>
    </location>
</feature>
<gene>
    <name evidence="1" type="ORF">CR513_21249</name>
</gene>
<dbReference type="Proteomes" id="UP000257109">
    <property type="component" value="Unassembled WGS sequence"/>
</dbReference>
<dbReference type="EMBL" id="QJKJ01003967">
    <property type="protein sequence ID" value="RDX96133.1"/>
    <property type="molecule type" value="Genomic_DNA"/>
</dbReference>